<dbReference type="Pfam" id="PF00571">
    <property type="entry name" value="CBS"/>
    <property type="match status" value="2"/>
</dbReference>
<evidence type="ECO:0000259" key="3">
    <source>
        <dbReference type="PROSITE" id="PS51371"/>
    </source>
</evidence>
<dbReference type="InterPro" id="IPR000644">
    <property type="entry name" value="CBS_dom"/>
</dbReference>
<reference evidence="4 5" key="1">
    <citation type="submission" date="2018-12" db="EMBL/GenBank/DDBJ databases">
        <title>Bacillus ochoae sp. nov., Paenibacillus whitsoniae sp. nov., Paenibacillus spiritus sp. nov. Isolated from the Mars Exploration Rover during spacecraft assembly.</title>
        <authorList>
            <person name="Seuylemezian A."/>
            <person name="Vaishampayan P."/>
        </authorList>
    </citation>
    <scope>NUCLEOTIDE SEQUENCE [LARGE SCALE GENOMIC DNA]</scope>
    <source>
        <strain evidence="4 5">MER 54</strain>
    </source>
</reference>
<protein>
    <submittedName>
        <fullName evidence="4">CBS domain-containing protein</fullName>
    </submittedName>
</protein>
<evidence type="ECO:0000313" key="5">
    <source>
        <dbReference type="Proteomes" id="UP000276128"/>
    </source>
</evidence>
<dbReference type="CDD" id="cd04622">
    <property type="entry name" value="CBS_pair_HRP1_like"/>
    <property type="match status" value="1"/>
</dbReference>
<evidence type="ECO:0000256" key="2">
    <source>
        <dbReference type="PROSITE-ProRule" id="PRU00703"/>
    </source>
</evidence>
<dbReference type="Gene3D" id="3.10.580.10">
    <property type="entry name" value="CBS-domain"/>
    <property type="match status" value="1"/>
</dbReference>
<comment type="caution">
    <text evidence="4">The sequence shown here is derived from an EMBL/GenBank/DDBJ whole genome shotgun (WGS) entry which is preliminary data.</text>
</comment>
<dbReference type="Proteomes" id="UP000276128">
    <property type="component" value="Unassembled WGS sequence"/>
</dbReference>
<evidence type="ECO:0000313" key="4">
    <source>
        <dbReference type="EMBL" id="RTE03970.1"/>
    </source>
</evidence>
<accession>A0A430J6F9</accession>
<dbReference type="AlphaFoldDB" id="A0A430J6F9"/>
<dbReference type="PANTHER" id="PTHR43080">
    <property type="entry name" value="CBS DOMAIN-CONTAINING PROTEIN CBSX3, MITOCHONDRIAL"/>
    <property type="match status" value="1"/>
</dbReference>
<gene>
    <name evidence="4" type="ORF">EJQ19_27290</name>
</gene>
<dbReference type="RefSeq" id="WP_126144391.1">
    <property type="nucleotide sequence ID" value="NZ_RXHU01000097.1"/>
</dbReference>
<dbReference type="SUPFAM" id="SSF54631">
    <property type="entry name" value="CBS-domain pair"/>
    <property type="match status" value="1"/>
</dbReference>
<evidence type="ECO:0000256" key="1">
    <source>
        <dbReference type="ARBA" id="ARBA00023122"/>
    </source>
</evidence>
<sequence length="146" mass="15653">MGNQTVKDIMSTDCVTVTLQDNIYEIAVKMKEHDIGFVAVVDGKKLIGVVTDRDLVVRGYAEKHSGSTAVEQVISKDVATISPDTSIDEAAKIMAKEQIRRLPVVQNGELVGVVAIGDLAVRGIFEDEAGEALSKISSDRTPVGVR</sequence>
<dbReference type="PANTHER" id="PTHR43080:SF2">
    <property type="entry name" value="CBS DOMAIN-CONTAINING PROTEIN"/>
    <property type="match status" value="1"/>
</dbReference>
<keyword evidence="1 2" id="KW-0129">CBS domain</keyword>
<dbReference type="EMBL" id="RXHU01000097">
    <property type="protein sequence ID" value="RTE03970.1"/>
    <property type="molecule type" value="Genomic_DNA"/>
</dbReference>
<organism evidence="4 5">
    <name type="scientific">Paenibacillus whitsoniae</name>
    <dbReference type="NCBI Taxonomy" id="2496558"/>
    <lineage>
        <taxon>Bacteria</taxon>
        <taxon>Bacillati</taxon>
        <taxon>Bacillota</taxon>
        <taxon>Bacilli</taxon>
        <taxon>Bacillales</taxon>
        <taxon>Paenibacillaceae</taxon>
        <taxon>Paenibacillus</taxon>
    </lineage>
</organism>
<keyword evidence="5" id="KW-1185">Reference proteome</keyword>
<proteinExistence type="predicted"/>
<name>A0A430J6F9_9BACL</name>
<dbReference type="OrthoDB" id="9802114at2"/>
<feature type="domain" description="CBS" evidence="3">
    <location>
        <begin position="74"/>
        <end position="129"/>
    </location>
</feature>
<feature type="domain" description="CBS" evidence="3">
    <location>
        <begin position="10"/>
        <end position="66"/>
    </location>
</feature>
<dbReference type="InterPro" id="IPR051257">
    <property type="entry name" value="Diverse_CBS-Domain"/>
</dbReference>
<dbReference type="InterPro" id="IPR046342">
    <property type="entry name" value="CBS_dom_sf"/>
</dbReference>
<dbReference type="PROSITE" id="PS51371">
    <property type="entry name" value="CBS"/>
    <property type="match status" value="2"/>
</dbReference>
<dbReference type="SMART" id="SM00116">
    <property type="entry name" value="CBS"/>
    <property type="match status" value="2"/>
</dbReference>